<comment type="caution">
    <text evidence="2">The sequence shown here is derived from an EMBL/GenBank/DDBJ whole genome shotgun (WGS) entry which is preliminary data.</text>
</comment>
<sequence>MWLQRMTGLKLSAAPPSTGDSEPPAHRSDSHWEGRGLALPPLDDLRHTQFALGGFEETVVGISPQPSYLLYRPPKTAT</sequence>
<keyword evidence="3" id="KW-1185">Reference proteome</keyword>
<feature type="compositionally biased region" description="Basic and acidic residues" evidence="1">
    <location>
        <begin position="23"/>
        <end position="34"/>
    </location>
</feature>
<name>A0AA88MP51_CHASR</name>
<dbReference type="EMBL" id="JAUPFM010000010">
    <property type="protein sequence ID" value="KAK2839719.1"/>
    <property type="molecule type" value="Genomic_DNA"/>
</dbReference>
<dbReference type="Proteomes" id="UP001187415">
    <property type="component" value="Unassembled WGS sequence"/>
</dbReference>
<proteinExistence type="predicted"/>
<evidence type="ECO:0000313" key="2">
    <source>
        <dbReference type="EMBL" id="KAK2839719.1"/>
    </source>
</evidence>
<evidence type="ECO:0000313" key="3">
    <source>
        <dbReference type="Proteomes" id="UP001187415"/>
    </source>
</evidence>
<evidence type="ECO:0000256" key="1">
    <source>
        <dbReference type="SAM" id="MobiDB-lite"/>
    </source>
</evidence>
<protein>
    <submittedName>
        <fullName evidence="2">Uncharacterized protein</fullName>
    </submittedName>
</protein>
<dbReference type="AlphaFoldDB" id="A0AA88MP51"/>
<reference evidence="2" key="1">
    <citation type="submission" date="2023-07" db="EMBL/GenBank/DDBJ databases">
        <title>Chromosome-level Genome Assembly of Striped Snakehead (Channa striata).</title>
        <authorList>
            <person name="Liu H."/>
        </authorList>
    </citation>
    <scope>NUCLEOTIDE SEQUENCE</scope>
    <source>
        <strain evidence="2">Gz</strain>
        <tissue evidence="2">Muscle</tissue>
    </source>
</reference>
<feature type="region of interest" description="Disordered" evidence="1">
    <location>
        <begin position="1"/>
        <end position="39"/>
    </location>
</feature>
<gene>
    <name evidence="2" type="ORF">Q5P01_013459</name>
</gene>
<accession>A0AA88MP51</accession>
<organism evidence="2 3">
    <name type="scientific">Channa striata</name>
    <name type="common">Snakehead murrel</name>
    <name type="synonym">Ophicephalus striatus</name>
    <dbReference type="NCBI Taxonomy" id="64152"/>
    <lineage>
        <taxon>Eukaryota</taxon>
        <taxon>Metazoa</taxon>
        <taxon>Chordata</taxon>
        <taxon>Craniata</taxon>
        <taxon>Vertebrata</taxon>
        <taxon>Euteleostomi</taxon>
        <taxon>Actinopterygii</taxon>
        <taxon>Neopterygii</taxon>
        <taxon>Teleostei</taxon>
        <taxon>Neoteleostei</taxon>
        <taxon>Acanthomorphata</taxon>
        <taxon>Anabantaria</taxon>
        <taxon>Anabantiformes</taxon>
        <taxon>Channoidei</taxon>
        <taxon>Channidae</taxon>
        <taxon>Channa</taxon>
    </lineage>
</organism>